<organism evidence="6 7">
    <name type="scientific">Pseudonocardia petroleophila</name>
    <dbReference type="NCBI Taxonomy" id="37331"/>
    <lineage>
        <taxon>Bacteria</taxon>
        <taxon>Bacillati</taxon>
        <taxon>Actinomycetota</taxon>
        <taxon>Actinomycetes</taxon>
        <taxon>Pseudonocardiales</taxon>
        <taxon>Pseudonocardiaceae</taxon>
        <taxon>Pseudonocardia</taxon>
    </lineage>
</organism>
<keyword evidence="7" id="KW-1185">Reference proteome</keyword>
<dbReference type="PROSITE" id="PS50949">
    <property type="entry name" value="HTH_GNTR"/>
    <property type="match status" value="1"/>
</dbReference>
<evidence type="ECO:0000313" key="6">
    <source>
        <dbReference type="EMBL" id="QNG50398.1"/>
    </source>
</evidence>
<dbReference type="SMART" id="SM00895">
    <property type="entry name" value="FCD"/>
    <property type="match status" value="1"/>
</dbReference>
<dbReference type="AlphaFoldDB" id="A0A7G7MC87"/>
<evidence type="ECO:0000259" key="5">
    <source>
        <dbReference type="PROSITE" id="PS50949"/>
    </source>
</evidence>
<dbReference type="PANTHER" id="PTHR43537:SF24">
    <property type="entry name" value="GLUCONATE OPERON TRANSCRIPTIONAL REPRESSOR"/>
    <property type="match status" value="1"/>
</dbReference>
<keyword evidence="1" id="KW-0805">Transcription regulation</keyword>
<dbReference type="Gene3D" id="1.20.120.530">
    <property type="entry name" value="GntR ligand-binding domain-like"/>
    <property type="match status" value="1"/>
</dbReference>
<evidence type="ECO:0000313" key="7">
    <source>
        <dbReference type="Proteomes" id="UP000515728"/>
    </source>
</evidence>
<protein>
    <submittedName>
        <fullName evidence="6">FadR family transcriptional regulator</fullName>
    </submittedName>
</protein>
<dbReference type="KEGG" id="ppel:H6H00_19400"/>
<dbReference type="InterPro" id="IPR000524">
    <property type="entry name" value="Tscrpt_reg_HTH_GntR"/>
</dbReference>
<dbReference type="EMBL" id="CP060131">
    <property type="protein sequence ID" value="QNG50398.1"/>
    <property type="molecule type" value="Genomic_DNA"/>
</dbReference>
<dbReference type="GO" id="GO:0003677">
    <property type="term" value="F:DNA binding"/>
    <property type="evidence" value="ECO:0007669"/>
    <property type="project" value="UniProtKB-KW"/>
</dbReference>
<dbReference type="RefSeq" id="WP_185717160.1">
    <property type="nucleotide sequence ID" value="NZ_BAAAWI010000001.1"/>
</dbReference>
<evidence type="ECO:0000256" key="1">
    <source>
        <dbReference type="ARBA" id="ARBA00023015"/>
    </source>
</evidence>
<keyword evidence="2" id="KW-0238">DNA-binding</keyword>
<evidence type="ECO:0000256" key="4">
    <source>
        <dbReference type="SAM" id="MobiDB-lite"/>
    </source>
</evidence>
<dbReference type="InterPro" id="IPR008920">
    <property type="entry name" value="TF_FadR/GntR_C"/>
</dbReference>
<evidence type="ECO:0000256" key="2">
    <source>
        <dbReference type="ARBA" id="ARBA00023125"/>
    </source>
</evidence>
<dbReference type="PRINTS" id="PR00035">
    <property type="entry name" value="HTHGNTR"/>
</dbReference>
<feature type="region of interest" description="Disordered" evidence="4">
    <location>
        <begin position="1"/>
        <end position="27"/>
    </location>
</feature>
<name>A0A7G7MC87_9PSEU</name>
<gene>
    <name evidence="6" type="ORF">H6H00_19400</name>
</gene>
<sequence>MDRLDQSGPRGVASEAPMYGRRQPRLPKASDVLADRLRGQILGNQMQPGEPLRSEATLIAETGFSRGTVREALRLLESDGLIEIRRGPHGGIRVAEPDLSHVTRSLALLLTLSGTTMRAFSEFRQLVEPAAAAAAARTATEEQRGWLLALANAGSPRNGSWEPSIEFHEALGVCSNNEIVRLVIAAFGQELTWHVPGEQLSDRDMEETRRAHLSIAQAVAAGDADRAAKAMVRHLQQFERVLAANGRLDQPVLPPERWLSN</sequence>
<proteinExistence type="predicted"/>
<dbReference type="InterPro" id="IPR036388">
    <property type="entry name" value="WH-like_DNA-bd_sf"/>
</dbReference>
<dbReference type="Pfam" id="PF07729">
    <property type="entry name" value="FCD"/>
    <property type="match status" value="1"/>
</dbReference>
<dbReference type="SUPFAM" id="SSF46785">
    <property type="entry name" value="Winged helix' DNA-binding domain"/>
    <property type="match status" value="1"/>
</dbReference>
<evidence type="ECO:0000256" key="3">
    <source>
        <dbReference type="ARBA" id="ARBA00023163"/>
    </source>
</evidence>
<dbReference type="GO" id="GO:0003700">
    <property type="term" value="F:DNA-binding transcription factor activity"/>
    <property type="evidence" value="ECO:0007669"/>
    <property type="project" value="InterPro"/>
</dbReference>
<dbReference type="InterPro" id="IPR036390">
    <property type="entry name" value="WH_DNA-bd_sf"/>
</dbReference>
<dbReference type="SUPFAM" id="SSF48008">
    <property type="entry name" value="GntR ligand-binding domain-like"/>
    <property type="match status" value="1"/>
</dbReference>
<accession>A0A7G7MC87</accession>
<reference evidence="6 7" key="1">
    <citation type="submission" date="2020-08" db="EMBL/GenBank/DDBJ databases">
        <authorList>
            <person name="Mo P."/>
        </authorList>
    </citation>
    <scope>NUCLEOTIDE SEQUENCE [LARGE SCALE GENOMIC DNA]</scope>
    <source>
        <strain evidence="6 7">CGMCC 4.1532</strain>
    </source>
</reference>
<dbReference type="InterPro" id="IPR011711">
    <property type="entry name" value="GntR_C"/>
</dbReference>
<dbReference type="Pfam" id="PF00392">
    <property type="entry name" value="GntR"/>
    <property type="match status" value="1"/>
</dbReference>
<dbReference type="Proteomes" id="UP000515728">
    <property type="component" value="Chromosome"/>
</dbReference>
<feature type="domain" description="HTH gntR-type" evidence="5">
    <location>
        <begin position="27"/>
        <end position="97"/>
    </location>
</feature>
<dbReference type="PANTHER" id="PTHR43537">
    <property type="entry name" value="TRANSCRIPTIONAL REGULATOR, GNTR FAMILY"/>
    <property type="match status" value="1"/>
</dbReference>
<dbReference type="SMART" id="SM00345">
    <property type="entry name" value="HTH_GNTR"/>
    <property type="match status" value="1"/>
</dbReference>
<dbReference type="CDD" id="cd07377">
    <property type="entry name" value="WHTH_GntR"/>
    <property type="match status" value="1"/>
</dbReference>
<keyword evidence="3" id="KW-0804">Transcription</keyword>
<dbReference type="Gene3D" id="1.10.10.10">
    <property type="entry name" value="Winged helix-like DNA-binding domain superfamily/Winged helix DNA-binding domain"/>
    <property type="match status" value="1"/>
</dbReference>